<keyword evidence="1" id="KW-0479">Metal-binding</keyword>
<evidence type="ECO:0000256" key="3">
    <source>
        <dbReference type="ARBA" id="ARBA00022771"/>
    </source>
</evidence>
<dbReference type="GO" id="GO:0061630">
    <property type="term" value="F:ubiquitin protein ligase activity"/>
    <property type="evidence" value="ECO:0007669"/>
    <property type="project" value="TreeGrafter"/>
</dbReference>
<dbReference type="InterPro" id="IPR038718">
    <property type="entry name" value="SNF2-like_sf"/>
</dbReference>
<keyword evidence="5" id="KW-0862">Zinc</keyword>
<evidence type="ECO:0000256" key="7">
    <source>
        <dbReference type="PROSITE-ProRule" id="PRU00175"/>
    </source>
</evidence>
<evidence type="ECO:0000256" key="8">
    <source>
        <dbReference type="SAM" id="MobiDB-lite"/>
    </source>
</evidence>
<dbReference type="SMART" id="SM00184">
    <property type="entry name" value="RING"/>
    <property type="match status" value="1"/>
</dbReference>
<feature type="region of interest" description="Disordered" evidence="8">
    <location>
        <begin position="44"/>
        <end position="67"/>
    </location>
</feature>
<dbReference type="SUPFAM" id="SSF57850">
    <property type="entry name" value="RING/U-box"/>
    <property type="match status" value="1"/>
</dbReference>
<dbReference type="GO" id="GO:0004386">
    <property type="term" value="F:helicase activity"/>
    <property type="evidence" value="ECO:0007669"/>
    <property type="project" value="UniProtKB-KW"/>
</dbReference>
<dbReference type="InterPro" id="IPR013083">
    <property type="entry name" value="Znf_RING/FYVE/PHD"/>
</dbReference>
<organism evidence="10 11">
    <name type="scientific">Mycena indigotica</name>
    <dbReference type="NCBI Taxonomy" id="2126181"/>
    <lineage>
        <taxon>Eukaryota</taxon>
        <taxon>Fungi</taxon>
        <taxon>Dikarya</taxon>
        <taxon>Basidiomycota</taxon>
        <taxon>Agaricomycotina</taxon>
        <taxon>Agaricomycetes</taxon>
        <taxon>Agaricomycetidae</taxon>
        <taxon>Agaricales</taxon>
        <taxon>Marasmiineae</taxon>
        <taxon>Mycenaceae</taxon>
        <taxon>Mycena</taxon>
    </lineage>
</organism>
<evidence type="ECO:0000256" key="4">
    <source>
        <dbReference type="ARBA" id="ARBA00022801"/>
    </source>
</evidence>
<dbReference type="RefSeq" id="XP_037223047.1">
    <property type="nucleotide sequence ID" value="XM_037360162.1"/>
</dbReference>
<evidence type="ECO:0000256" key="1">
    <source>
        <dbReference type="ARBA" id="ARBA00022723"/>
    </source>
</evidence>
<keyword evidence="10" id="KW-0347">Helicase</keyword>
<dbReference type="Pfam" id="PF26021">
    <property type="entry name" value="Ferritin_C144_05"/>
    <property type="match status" value="1"/>
</dbReference>
<feature type="compositionally biased region" description="Polar residues" evidence="8">
    <location>
        <begin position="50"/>
        <end position="67"/>
    </location>
</feature>
<dbReference type="EMBL" id="JACAZF010000003">
    <property type="protein sequence ID" value="KAF7309597.1"/>
    <property type="molecule type" value="Genomic_DNA"/>
</dbReference>
<comment type="caution">
    <text evidence="10">The sequence shown here is derived from an EMBL/GenBank/DDBJ whole genome shotgun (WGS) entry which is preliminary data.</text>
</comment>
<dbReference type="GeneID" id="59342678"/>
<dbReference type="InterPro" id="IPR049730">
    <property type="entry name" value="SNF2/RAD54-like_C"/>
</dbReference>
<evidence type="ECO:0000313" key="10">
    <source>
        <dbReference type="EMBL" id="KAF7309597.1"/>
    </source>
</evidence>
<dbReference type="CDD" id="cd18793">
    <property type="entry name" value="SF2_C_SNF"/>
    <property type="match status" value="1"/>
</dbReference>
<proteinExistence type="predicted"/>
<keyword evidence="3 7" id="KW-0863">Zinc-finger</keyword>
<dbReference type="PROSITE" id="PS50089">
    <property type="entry name" value="ZF_RING_2"/>
    <property type="match status" value="1"/>
</dbReference>
<dbReference type="Pfam" id="PF00097">
    <property type="entry name" value="zf-C3HC4"/>
    <property type="match status" value="1"/>
</dbReference>
<dbReference type="GO" id="GO:0005634">
    <property type="term" value="C:nucleus"/>
    <property type="evidence" value="ECO:0007669"/>
    <property type="project" value="TreeGrafter"/>
</dbReference>
<dbReference type="InterPro" id="IPR027417">
    <property type="entry name" value="P-loop_NTPase"/>
</dbReference>
<dbReference type="GO" id="GO:0005524">
    <property type="term" value="F:ATP binding"/>
    <property type="evidence" value="ECO:0007669"/>
    <property type="project" value="InterPro"/>
</dbReference>
<dbReference type="Gene3D" id="3.40.50.300">
    <property type="entry name" value="P-loop containing nucleotide triphosphate hydrolases"/>
    <property type="match status" value="1"/>
</dbReference>
<evidence type="ECO:0000256" key="6">
    <source>
        <dbReference type="ARBA" id="ARBA00022840"/>
    </source>
</evidence>
<name>A0A8H6T465_9AGAR</name>
<evidence type="ECO:0000256" key="5">
    <source>
        <dbReference type="ARBA" id="ARBA00022833"/>
    </source>
</evidence>
<dbReference type="InterPro" id="IPR018957">
    <property type="entry name" value="Znf_C3HC4_RING-type"/>
</dbReference>
<keyword evidence="2" id="KW-0547">Nucleotide-binding</keyword>
<keyword evidence="4" id="KW-0378">Hydrolase</keyword>
<dbReference type="GO" id="GO:0016787">
    <property type="term" value="F:hydrolase activity"/>
    <property type="evidence" value="ECO:0007669"/>
    <property type="project" value="UniProtKB-KW"/>
</dbReference>
<dbReference type="PROSITE" id="PS00518">
    <property type="entry name" value="ZF_RING_1"/>
    <property type="match status" value="1"/>
</dbReference>
<dbReference type="InterPro" id="IPR052583">
    <property type="entry name" value="ATP-helicase/E3_Ub-Ligase"/>
</dbReference>
<dbReference type="InterPro" id="IPR014001">
    <property type="entry name" value="Helicase_ATP-bd"/>
</dbReference>
<gene>
    <name evidence="10" type="ORF">MIND_00330700</name>
</gene>
<dbReference type="Gene3D" id="3.30.40.10">
    <property type="entry name" value="Zinc/RING finger domain, C3HC4 (zinc finger)"/>
    <property type="match status" value="1"/>
</dbReference>
<keyword evidence="11" id="KW-1185">Reference proteome</keyword>
<dbReference type="Pfam" id="PF00176">
    <property type="entry name" value="SNF2-rel_dom"/>
    <property type="match status" value="1"/>
</dbReference>
<dbReference type="SUPFAM" id="SSF52540">
    <property type="entry name" value="P-loop containing nucleoside triphosphate hydrolases"/>
    <property type="match status" value="2"/>
</dbReference>
<dbReference type="SMART" id="SM00487">
    <property type="entry name" value="DEXDc"/>
    <property type="match status" value="1"/>
</dbReference>
<sequence length="1543" mass="173801">MRSTLSAHLISLRRIEDRESLNISLLHQLLEICAHDASLDALSKGKRRATSPSSQPAKRQKTSETQHQQLLTHYPSVNILCTASPTADDIPAFTHSFNMNMSSVVPRDYDPEEWANEDSHPSWIMEELNLIETLKSLPREKSLDLGALSFAIYRGQVVVVPELVFQRGDAAQCLLALPPIQDELELESFGVSKSDVDDVVAASLKLGACARASIIGRLALVLDQADGHLFTLRVGITTSFTPSIFEQLPLKKTRQSQVIDDSQRRVLQYSFPDPRLNLSSDVASDIPFFYSALGPAPISPSCSDLRPKDLQTTLLPFQQRTVAWLLEREGVGEQRHDFSFWEEVQGSHIFYVNRLTGNFSVNRPELKKPAGAILAEEPGLGKTVEIIALLLLNPAPLAMEPNNTYWDAKNSLEVAMVKGSLIVTPASLSAQWISELQLHAPTLEVLLYEGWNKLKMTRKAETTKVKASTNENNQNQAEDWVQYCHHYDVVRNGRLNAASRLLSLNKVIVTYTTLRSELNVAHAPPKRPRREDVVYSNLERERSPLIRVEWQRVVMDEVQMVGGGNIEDMVAMIPRRSSFAVSGTPVRAQLTDLSHVLQFLRVDSTLTSPRFWARLLLPTYSHYFSSFFSSLAIRTTKASIKDELRIPPQTRFVVPITMGVVERTVYDADFDRVLLQLGLDHRGVDLDGNRREPDIGQLRAMVRRLRAICTHPQVGQLGNSLFKNGGSLKTMDQVLELMRWDTWGAVIDDCKSKIQSLIRTAQLQQQGVGDNCYQVSLETLILAENESTQLLQEIDSSIAVHEAILLDSDYSNKGKGKARESSVSATRSTDTKEDEIGLQTNFQDHRSRKTALKNRRREAQLIMHRVKFLQGDVYHMLGEGHGVSENAAYEAAESLRQVLLSAVEQDANQAMKALGHLNIDELLIRNPFLDPDLQDEAVHEANAIINDVINQQSTLLWQWRTRLTELLLRKLSHGEEEADGQEYQRTLDDQGEAEHVIWFIMSTILTTSRSYLVNYTALVADRREALLKERTLLATHDATDKVKIRRTKAAQKAAMALDDSILLKSDIELQPEHEVLFKQLSLQRQGLLSTLDGRALKSVIVDLAQRIHKLDKEKIETKEALEDLRRLISQQAPILEKLEADLATCRKVFNARISYFRQLQDISDAVADVTFETTLQAALEECAIEQRHLSANISAHRARRRYLDHLVKQNTNGRDDEENACILCRSTFMRGFMTECAHVFCEDCLKLWIKDKARNTCPVCRIPIKSDKLERFIVAEDELQTAPISKEEKMEAPRSRRQISYNEIDQATLQEIQGSTPAFGDYGAKIATLVQHLLYLRNIDPGTKSIVFSAWADSLYIAERALKANGISFIRIDQNRKGQAAITTFATSSDIEVLLLHGERENAGLNVTCASRVFLLEPVVHHGFEVQAIARIDRISQSRPTEVYCYYAQDTIEKNILDLAARRGLSLYTTDNSVDVSSLTEDNGKESATVNKVQKGGDLIFKVEDMMAILFPHLFEDFEYMVPAEAMEEMHLNAVAGPSRTVQ</sequence>
<feature type="domain" description="RING-type" evidence="9">
    <location>
        <begin position="1221"/>
        <end position="1261"/>
    </location>
</feature>
<dbReference type="InterPro" id="IPR001841">
    <property type="entry name" value="Znf_RING"/>
</dbReference>
<dbReference type="PANTHER" id="PTHR45865:SF1">
    <property type="entry name" value="E3 UBIQUITIN-PROTEIN LIGASE SHPRH"/>
    <property type="match status" value="1"/>
</dbReference>
<dbReference type="Gene3D" id="3.40.50.10810">
    <property type="entry name" value="Tandem AAA-ATPase domain"/>
    <property type="match status" value="1"/>
</dbReference>
<dbReference type="GO" id="GO:0008270">
    <property type="term" value="F:zinc ion binding"/>
    <property type="evidence" value="ECO:0007669"/>
    <property type="project" value="UniProtKB-KW"/>
</dbReference>
<dbReference type="InterPro" id="IPR017907">
    <property type="entry name" value="Znf_RING_CS"/>
</dbReference>
<dbReference type="InterPro" id="IPR059033">
    <property type="entry name" value="C144_05_dom"/>
</dbReference>
<reference evidence="10" key="1">
    <citation type="submission" date="2020-05" db="EMBL/GenBank/DDBJ databases">
        <title>Mycena genomes resolve the evolution of fungal bioluminescence.</title>
        <authorList>
            <person name="Tsai I.J."/>
        </authorList>
    </citation>
    <scope>NUCLEOTIDE SEQUENCE</scope>
    <source>
        <strain evidence="10">171206Taipei</strain>
    </source>
</reference>
<evidence type="ECO:0000256" key="2">
    <source>
        <dbReference type="ARBA" id="ARBA00022741"/>
    </source>
</evidence>
<dbReference type="Proteomes" id="UP000636479">
    <property type="component" value="Unassembled WGS sequence"/>
</dbReference>
<keyword evidence="6" id="KW-0067">ATP-binding</keyword>
<dbReference type="GO" id="GO:0000209">
    <property type="term" value="P:protein polyubiquitination"/>
    <property type="evidence" value="ECO:0007669"/>
    <property type="project" value="TreeGrafter"/>
</dbReference>
<dbReference type="GO" id="GO:0006974">
    <property type="term" value="P:DNA damage response"/>
    <property type="evidence" value="ECO:0007669"/>
    <property type="project" value="TreeGrafter"/>
</dbReference>
<evidence type="ECO:0000259" key="9">
    <source>
        <dbReference type="PROSITE" id="PS50089"/>
    </source>
</evidence>
<dbReference type="PANTHER" id="PTHR45865">
    <property type="entry name" value="E3 UBIQUITIN-PROTEIN LIGASE SHPRH FAMILY MEMBER"/>
    <property type="match status" value="1"/>
</dbReference>
<dbReference type="OrthoDB" id="5330228at2759"/>
<evidence type="ECO:0000313" key="11">
    <source>
        <dbReference type="Proteomes" id="UP000636479"/>
    </source>
</evidence>
<feature type="region of interest" description="Disordered" evidence="8">
    <location>
        <begin position="812"/>
        <end position="835"/>
    </location>
</feature>
<accession>A0A8H6T465</accession>
<protein>
    <submittedName>
        <fullName evidence="10">SNF2 family helicase</fullName>
    </submittedName>
</protein>
<dbReference type="InterPro" id="IPR000330">
    <property type="entry name" value="SNF2_N"/>
</dbReference>